<dbReference type="InterPro" id="IPR003593">
    <property type="entry name" value="AAA+_ATPase"/>
</dbReference>
<dbReference type="InterPro" id="IPR051396">
    <property type="entry name" value="Bact_Antivir_Def_Nuclease"/>
</dbReference>
<dbReference type="Pfam" id="PF13175">
    <property type="entry name" value="AAA_15"/>
    <property type="match status" value="1"/>
</dbReference>
<organism evidence="2 3">
    <name type="scientific">Bacillus mycoides</name>
    <dbReference type="NCBI Taxonomy" id="1405"/>
    <lineage>
        <taxon>Bacteria</taxon>
        <taxon>Bacillati</taxon>
        <taxon>Bacillota</taxon>
        <taxon>Bacilli</taxon>
        <taxon>Bacillales</taxon>
        <taxon>Bacillaceae</taxon>
        <taxon>Bacillus</taxon>
        <taxon>Bacillus cereus group</taxon>
    </lineage>
</organism>
<comment type="caution">
    <text evidence="2">The sequence shown here is derived from an EMBL/GenBank/DDBJ whole genome shotgun (WGS) entry which is preliminary data.</text>
</comment>
<dbReference type="InterPro" id="IPR041685">
    <property type="entry name" value="AAA_GajA/Old/RecF-like"/>
</dbReference>
<dbReference type="SMART" id="SM00382">
    <property type="entry name" value="AAA"/>
    <property type="match status" value="1"/>
</dbReference>
<evidence type="ECO:0000313" key="3">
    <source>
        <dbReference type="Proteomes" id="UP000236165"/>
    </source>
</evidence>
<dbReference type="AlphaFoldDB" id="A0AAP8GXB1"/>
<sequence length="459" mass="52797">MKIKRLKIEGLFERNYDIDFYEDITLLYGVNGCGKTTILNILSTIISGELYNLKRYDFKSLELLVSGNGSGESEEKLFIKETTHSIPMYQVYFKGKMALVPKEVNEMEFDLEDKIYKKSSVSQSKTYIEREEFLEGKEDYFDKYYNELVYEIQESFYQLYIPLTRKAVSIDQLQRRNLGVGRKGLASYSDANTYLDNSVKKAIKLLRDYMMTITMRENRILERLKGQILHLALSPNEVEIDNLDLKDLFYLNSDLSEIPSISNLNIPIEQNLSALKEKLESCRGSFEIEENNSIKIINPMGFANFVAAMSQLKKFAQIAKTINKTNRSRETFLLPVNKLIATINEFLEDGEKEVLLDSRGILKFKRSGSSKQRSISVMSSGEKQIVMFFVYIILGLVNEKRKGIFIIDEPELSLHVEWQNKFIPNLLEVAGDTQLILATHSPEIIGDRTEKCVEVRGAL</sequence>
<gene>
    <name evidence="2" type="ORF">BACWE_26520</name>
</gene>
<dbReference type="Proteomes" id="UP000236165">
    <property type="component" value="Unassembled WGS sequence"/>
</dbReference>
<dbReference type="SUPFAM" id="SSF52540">
    <property type="entry name" value="P-loop containing nucleoside triphosphate hydrolases"/>
    <property type="match status" value="1"/>
</dbReference>
<dbReference type="EMBL" id="MKZQ01000031">
    <property type="protein sequence ID" value="PJN70472.1"/>
    <property type="molecule type" value="Genomic_DNA"/>
</dbReference>
<proteinExistence type="predicted"/>
<dbReference type="PANTHER" id="PTHR43581">
    <property type="entry name" value="ATP/GTP PHOSPHATASE"/>
    <property type="match status" value="1"/>
</dbReference>
<evidence type="ECO:0000313" key="2">
    <source>
        <dbReference type="EMBL" id="PJN70472.1"/>
    </source>
</evidence>
<dbReference type="RefSeq" id="WP_088038417.1">
    <property type="nucleotide sequence ID" value="NZ_JARLYK010000064.1"/>
</dbReference>
<dbReference type="InterPro" id="IPR027417">
    <property type="entry name" value="P-loop_NTPase"/>
</dbReference>
<reference evidence="2 3" key="1">
    <citation type="submission" date="2016-10" db="EMBL/GenBank/DDBJ databases">
        <title>Genome Sequence of Bacillus weihenstephanensis GM6LP.</title>
        <authorList>
            <person name="Poehlein A."/>
            <person name="Wemheuer F."/>
            <person name="Hollensteiner J."/>
            <person name="Wemheuer B."/>
        </authorList>
    </citation>
    <scope>NUCLEOTIDE SEQUENCE [LARGE SCALE GENOMIC DNA]</scope>
    <source>
        <strain evidence="2 3">GM6LP</strain>
    </source>
</reference>
<protein>
    <recommendedName>
        <fullName evidence="1">AAA+ ATPase domain-containing protein</fullName>
    </recommendedName>
</protein>
<evidence type="ECO:0000259" key="1">
    <source>
        <dbReference type="SMART" id="SM00382"/>
    </source>
</evidence>
<dbReference type="PANTHER" id="PTHR43581:SF2">
    <property type="entry name" value="EXCINUCLEASE ATPASE SUBUNIT"/>
    <property type="match status" value="1"/>
</dbReference>
<feature type="domain" description="AAA+ ATPase" evidence="1">
    <location>
        <begin position="21"/>
        <end position="459"/>
    </location>
</feature>
<name>A0AAP8GXB1_BACMY</name>
<dbReference type="Gene3D" id="3.40.50.300">
    <property type="entry name" value="P-loop containing nucleotide triphosphate hydrolases"/>
    <property type="match status" value="2"/>
</dbReference>
<accession>A0AAP8GXB1</accession>